<evidence type="ECO:0000256" key="1">
    <source>
        <dbReference type="SAM" id="MobiDB-lite"/>
    </source>
</evidence>
<dbReference type="Proteomes" id="UP000218209">
    <property type="component" value="Unassembled WGS sequence"/>
</dbReference>
<feature type="region of interest" description="Disordered" evidence="1">
    <location>
        <begin position="312"/>
        <end position="413"/>
    </location>
</feature>
<feature type="compositionally biased region" description="Polar residues" evidence="1">
    <location>
        <begin position="255"/>
        <end position="264"/>
    </location>
</feature>
<sequence>MDPIVGTDQSLDTFWVSVAVRFRQLLPADVPDRARRAKRSDSAIGKQFKYTVVPEVCKFRASVLAVQHMQLTGNPTEAQLLAAAVAHWRGTDPYDGIRAEGTAPLQCEWLRCWEVLKQSDKYSGAAAVGARRRRSGGAPAAAAADDEVVNLSDGDGEEEGGRVNAAALTFQARPLGSKAAKEARRADIAVALESKANTAALVALTQTMKEKANVTFWSSPAVVGTPEAARWRAAEMAVRLKEAEAAAAAATAATSTRPSTSEPQATATDEAAAAGPAAARAPTGPAPAAASGATAGGPAVGPTALNGGGPATLAAAPASAHGSDAAAPPGAPAAARGGAPAPASTGSVPQGGRAAVRGGATAPPAVRAASAAPAAVRQPAAPARAGSRSGPLSAAALSAAQRQTRVPSSGGRAVEDPAAAVVAAAARALQAAAAPASGGRVEAATPSNRATPVAGPAPSSRRSGRSAGPNPASVLGAGAGGHTEDVEVGGRRSRAARADSRGAKAQRTKERSFASQRPPAAINDLVGATAPVARARRAAGEREGGERGGESEGEGTP</sequence>
<feature type="compositionally biased region" description="Low complexity" evidence="1">
    <location>
        <begin position="312"/>
        <end position="400"/>
    </location>
</feature>
<feature type="compositionally biased region" description="Basic and acidic residues" evidence="1">
    <location>
        <begin position="538"/>
        <end position="550"/>
    </location>
</feature>
<organism evidence="2 3">
    <name type="scientific">Porphyra umbilicalis</name>
    <name type="common">Purple laver</name>
    <name type="synonym">Red alga</name>
    <dbReference type="NCBI Taxonomy" id="2786"/>
    <lineage>
        <taxon>Eukaryota</taxon>
        <taxon>Rhodophyta</taxon>
        <taxon>Bangiophyceae</taxon>
        <taxon>Bangiales</taxon>
        <taxon>Bangiaceae</taxon>
        <taxon>Porphyra</taxon>
    </lineage>
</organism>
<feature type="region of interest" description="Disordered" evidence="1">
    <location>
        <begin position="433"/>
        <end position="557"/>
    </location>
</feature>
<evidence type="ECO:0008006" key="4">
    <source>
        <dbReference type="Google" id="ProtNLM"/>
    </source>
</evidence>
<gene>
    <name evidence="2" type="ORF">BU14_0084s0030</name>
</gene>
<reference evidence="2 3" key="1">
    <citation type="submission" date="2017-03" db="EMBL/GenBank/DDBJ databases">
        <title>WGS assembly of Porphyra umbilicalis.</title>
        <authorList>
            <person name="Brawley S.H."/>
            <person name="Blouin N.A."/>
            <person name="Ficko-Blean E."/>
            <person name="Wheeler G.L."/>
            <person name="Lohr M."/>
            <person name="Goodson H.V."/>
            <person name="Jenkins J.W."/>
            <person name="Blaby-Haas C.E."/>
            <person name="Helliwell K.E."/>
            <person name="Chan C."/>
            <person name="Marriage T."/>
            <person name="Bhattacharya D."/>
            <person name="Klein A.S."/>
            <person name="Badis Y."/>
            <person name="Brodie J."/>
            <person name="Cao Y."/>
            <person name="Collen J."/>
            <person name="Dittami S.M."/>
            <person name="Gachon C.M."/>
            <person name="Green B.R."/>
            <person name="Karpowicz S."/>
            <person name="Kim J.W."/>
            <person name="Kudahl U."/>
            <person name="Lin S."/>
            <person name="Michel G."/>
            <person name="Mittag M."/>
            <person name="Olson B.J."/>
            <person name="Pangilinan J."/>
            <person name="Peng Y."/>
            <person name="Qiu H."/>
            <person name="Shu S."/>
            <person name="Singer J.T."/>
            <person name="Smith A.G."/>
            <person name="Sprecher B.N."/>
            <person name="Wagner V."/>
            <person name="Wang W."/>
            <person name="Wang Z.-Y."/>
            <person name="Yan J."/>
            <person name="Yarish C."/>
            <person name="Zoeuner-Riek S."/>
            <person name="Zhuang Y."/>
            <person name="Zou Y."/>
            <person name="Lindquist E.A."/>
            <person name="Grimwood J."/>
            <person name="Barry K."/>
            <person name="Rokhsar D.S."/>
            <person name="Schmutz J."/>
            <person name="Stiller J.W."/>
            <person name="Grossman A.R."/>
            <person name="Prochnik S.E."/>
        </authorList>
    </citation>
    <scope>NUCLEOTIDE SEQUENCE [LARGE SCALE GENOMIC DNA]</scope>
    <source>
        <strain evidence="2">4086291</strain>
    </source>
</reference>
<feature type="compositionally biased region" description="Basic and acidic residues" evidence="1">
    <location>
        <begin position="482"/>
        <end position="512"/>
    </location>
</feature>
<evidence type="ECO:0000313" key="3">
    <source>
        <dbReference type="Proteomes" id="UP000218209"/>
    </source>
</evidence>
<feature type="region of interest" description="Disordered" evidence="1">
    <location>
        <begin position="249"/>
        <end position="296"/>
    </location>
</feature>
<feature type="compositionally biased region" description="Low complexity" evidence="1">
    <location>
        <begin position="454"/>
        <end position="469"/>
    </location>
</feature>
<keyword evidence="3" id="KW-1185">Reference proteome</keyword>
<proteinExistence type="predicted"/>
<protein>
    <recommendedName>
        <fullName evidence="4">No apical meristem-associated C-terminal domain-containing protein</fullName>
    </recommendedName>
</protein>
<name>A0A1X6PEQ7_PORUM</name>
<dbReference type="AlphaFoldDB" id="A0A1X6PEQ7"/>
<evidence type="ECO:0000313" key="2">
    <source>
        <dbReference type="EMBL" id="OSX79216.1"/>
    </source>
</evidence>
<accession>A0A1X6PEQ7</accession>
<dbReference type="EMBL" id="KV918795">
    <property type="protein sequence ID" value="OSX79216.1"/>
    <property type="molecule type" value="Genomic_DNA"/>
</dbReference>
<feature type="compositionally biased region" description="Low complexity" evidence="1">
    <location>
        <begin position="265"/>
        <end position="293"/>
    </location>
</feature>
<feature type="compositionally biased region" description="Low complexity" evidence="1">
    <location>
        <begin position="433"/>
        <end position="444"/>
    </location>
</feature>